<sequence>VLITGTSVGGIGFETARAVALNSANMIIITGHNAERLKITQDAIKKEIPSANIHPLVLNLSSLAAVRKAAAEVNALPGPLHVLIHNAAAPVEAFKLTVDGLENQAATNHISPFLLTKLLAPKLLAARTADYTPRVVFVSAAGHAYCTDGVNFDTLENPKSEGFDPMNAYCQTKASNVMTAIELSKRSKGQINAYSLHPGVINTNLMHKGVVPEGLKQSALFDADEKPHDNDTFRWKTIPQGAAT</sequence>
<evidence type="ECO:0000256" key="2">
    <source>
        <dbReference type="ARBA" id="ARBA00023002"/>
    </source>
</evidence>
<dbReference type="AlphaFoldDB" id="A0AAW0A6B6"/>
<dbReference type="GO" id="GO:0016491">
    <property type="term" value="F:oxidoreductase activity"/>
    <property type="evidence" value="ECO:0007669"/>
    <property type="project" value="UniProtKB-KW"/>
</dbReference>
<name>A0AAW0A6B6_9AGAR</name>
<comment type="caution">
    <text evidence="3">The sequence shown here is derived from an EMBL/GenBank/DDBJ whole genome shotgun (WGS) entry which is preliminary data.</text>
</comment>
<dbReference type="InterPro" id="IPR002347">
    <property type="entry name" value="SDR_fam"/>
</dbReference>
<reference evidence="3 4" key="1">
    <citation type="journal article" date="2024" name="J Genomics">
        <title>Draft genome sequencing and assembly of Favolaschia claudopus CIRM-BRFM 2984 isolated from oak limbs.</title>
        <authorList>
            <person name="Navarro D."/>
            <person name="Drula E."/>
            <person name="Chaduli D."/>
            <person name="Cazenave R."/>
            <person name="Ahrendt S."/>
            <person name="Wang J."/>
            <person name="Lipzen A."/>
            <person name="Daum C."/>
            <person name="Barry K."/>
            <person name="Grigoriev I.V."/>
            <person name="Favel A."/>
            <person name="Rosso M.N."/>
            <person name="Martin F."/>
        </authorList>
    </citation>
    <scope>NUCLEOTIDE SEQUENCE [LARGE SCALE GENOMIC DNA]</scope>
    <source>
        <strain evidence="3 4">CIRM-BRFM 2984</strain>
    </source>
</reference>
<gene>
    <name evidence="3" type="ORF">R3P38DRAFT_3044727</name>
</gene>
<organism evidence="3 4">
    <name type="scientific">Favolaschia claudopus</name>
    <dbReference type="NCBI Taxonomy" id="2862362"/>
    <lineage>
        <taxon>Eukaryota</taxon>
        <taxon>Fungi</taxon>
        <taxon>Dikarya</taxon>
        <taxon>Basidiomycota</taxon>
        <taxon>Agaricomycotina</taxon>
        <taxon>Agaricomycetes</taxon>
        <taxon>Agaricomycetidae</taxon>
        <taxon>Agaricales</taxon>
        <taxon>Marasmiineae</taxon>
        <taxon>Mycenaceae</taxon>
        <taxon>Favolaschia</taxon>
    </lineage>
</organism>
<dbReference type="Gene3D" id="3.40.50.720">
    <property type="entry name" value="NAD(P)-binding Rossmann-like Domain"/>
    <property type="match status" value="1"/>
</dbReference>
<dbReference type="SUPFAM" id="SSF51735">
    <property type="entry name" value="NAD(P)-binding Rossmann-fold domains"/>
    <property type="match status" value="1"/>
</dbReference>
<keyword evidence="2" id="KW-0560">Oxidoreductase</keyword>
<comment type="similarity">
    <text evidence="1">Belongs to the short-chain dehydrogenases/reductases (SDR) family.</text>
</comment>
<dbReference type="Pfam" id="PF00106">
    <property type="entry name" value="adh_short"/>
    <property type="match status" value="1"/>
</dbReference>
<protein>
    <submittedName>
        <fullName evidence="3">Uncharacterized protein</fullName>
    </submittedName>
</protein>
<dbReference type="PANTHER" id="PTHR24320:SF283">
    <property type="entry name" value="RETINOL DEHYDROGENASE 11"/>
    <property type="match status" value="1"/>
</dbReference>
<evidence type="ECO:0000313" key="4">
    <source>
        <dbReference type="Proteomes" id="UP001362999"/>
    </source>
</evidence>
<dbReference type="Proteomes" id="UP001362999">
    <property type="component" value="Unassembled WGS sequence"/>
</dbReference>
<feature type="non-terminal residue" evidence="3">
    <location>
        <position position="1"/>
    </location>
</feature>
<proteinExistence type="inferred from homology"/>
<dbReference type="PANTHER" id="PTHR24320">
    <property type="entry name" value="RETINOL DEHYDROGENASE"/>
    <property type="match status" value="1"/>
</dbReference>
<accession>A0AAW0A6B6</accession>
<evidence type="ECO:0000256" key="1">
    <source>
        <dbReference type="ARBA" id="ARBA00006484"/>
    </source>
</evidence>
<dbReference type="InterPro" id="IPR036291">
    <property type="entry name" value="NAD(P)-bd_dom_sf"/>
</dbReference>
<evidence type="ECO:0000313" key="3">
    <source>
        <dbReference type="EMBL" id="KAK7001825.1"/>
    </source>
</evidence>
<dbReference type="EMBL" id="JAWWNJ010000081">
    <property type="protein sequence ID" value="KAK7001825.1"/>
    <property type="molecule type" value="Genomic_DNA"/>
</dbReference>
<keyword evidence="4" id="KW-1185">Reference proteome</keyword>